<gene>
    <name evidence="1" type="ORF">SNR37_000687</name>
</gene>
<dbReference type="PANTHER" id="PTHR36932:SF1">
    <property type="entry name" value="CAPSULAR POLYSACCHARIDE BIOSYNTHESIS PROTEIN"/>
    <property type="match status" value="1"/>
</dbReference>
<dbReference type="InterPro" id="IPR053158">
    <property type="entry name" value="CapK_Type1_Caps_Biosynth"/>
</dbReference>
<sequence>MAIYPSFLRSCLMPAYEAIKGKDLLKHLGAYEQRLSWTKEQLLAHQWQELQKLLQHAYQNTQYYPRVWAEAGIKDPRDITNMSDFEALPIVTKNDIKQYYAEFVSSKHPNNIRKSTGGSTGQPFHFELDLNSNTRREAVMWRGYGWLGAGLGQKTLYLWGADLGQPSRFKTIKNALYHGFYNRKMLNSFAMTQDNKQEYVDDINAYKPAAMVSYVNPLYELARYINDKGIKVWRPSTILTGAEPLHDFQREEIEKAFNTPVYNTFGCREFMLMAADCQEQRNLHMNIDHLVIETIDSQGQVVTGTSGDLLVTDLYNYGMPLIRYVNGDRATINLQACSCGNPLPIMSSIDGRKLDIIKTPSGGSIPGELFPHLFKEFVGISRFQVVQQQIEQVTLKIVANEQFSDADKVAISDEINKYSNGELRLNFELVDDIPLTASGKHRVTICEV</sequence>
<dbReference type="SUPFAM" id="SSF56801">
    <property type="entry name" value="Acetyl-CoA synthetase-like"/>
    <property type="match status" value="1"/>
</dbReference>
<comment type="caution">
    <text evidence="1">The sequence shown here is derived from an EMBL/GenBank/DDBJ whole genome shotgun (WGS) entry which is preliminary data.</text>
</comment>
<evidence type="ECO:0000313" key="2">
    <source>
        <dbReference type="Proteomes" id="UP001310248"/>
    </source>
</evidence>
<reference evidence="1 2" key="2">
    <citation type="submission" date="2023-12" db="EMBL/GenBank/DDBJ databases">
        <authorList>
            <consortium name="Cladostephus spongiosus"/>
            <person name="Lorente B."/>
            <person name="Cabral C."/>
            <person name="Frias J."/>
            <person name="Faria J."/>
            <person name="Toubarro D."/>
        </authorList>
    </citation>
    <scope>NUCLEOTIDE SEQUENCE [LARGE SCALE GENOMIC DNA]</scope>
    <source>
        <strain evidence="1 2">ZMCS4</strain>
    </source>
</reference>
<name>A0ABU7G860_9ALTE</name>
<accession>A0ABU7G860</accession>
<keyword evidence="1" id="KW-0436">Ligase</keyword>
<dbReference type="GO" id="GO:0016874">
    <property type="term" value="F:ligase activity"/>
    <property type="evidence" value="ECO:0007669"/>
    <property type="project" value="UniProtKB-KW"/>
</dbReference>
<dbReference type="EMBL" id="JAYDYW010000012">
    <property type="protein sequence ID" value="MEE1675362.1"/>
    <property type="molecule type" value="Genomic_DNA"/>
</dbReference>
<dbReference type="Proteomes" id="UP001310248">
    <property type="component" value="Unassembled WGS sequence"/>
</dbReference>
<protein>
    <submittedName>
        <fullName evidence="1">Phenylacetate--CoA ligase family protein</fullName>
    </submittedName>
</protein>
<dbReference type="Gene3D" id="3.40.50.12780">
    <property type="entry name" value="N-terminal domain of ligase-like"/>
    <property type="match status" value="1"/>
</dbReference>
<organism evidence="1 2">
    <name type="scientific">Agarivorans aestuarii</name>
    <dbReference type="NCBI Taxonomy" id="1563703"/>
    <lineage>
        <taxon>Bacteria</taxon>
        <taxon>Pseudomonadati</taxon>
        <taxon>Pseudomonadota</taxon>
        <taxon>Gammaproteobacteria</taxon>
        <taxon>Alteromonadales</taxon>
        <taxon>Alteromonadaceae</taxon>
        <taxon>Agarivorans</taxon>
    </lineage>
</organism>
<evidence type="ECO:0000313" key="1">
    <source>
        <dbReference type="EMBL" id="MEE1675362.1"/>
    </source>
</evidence>
<proteinExistence type="predicted"/>
<dbReference type="InterPro" id="IPR042099">
    <property type="entry name" value="ANL_N_sf"/>
</dbReference>
<keyword evidence="2" id="KW-1185">Reference proteome</keyword>
<dbReference type="PANTHER" id="PTHR36932">
    <property type="entry name" value="CAPSULAR POLYSACCHARIDE BIOSYNTHESIS PROTEIN"/>
    <property type="match status" value="1"/>
</dbReference>
<reference evidence="2" key="1">
    <citation type="submission" date="2023-07" db="EMBL/GenBank/DDBJ databases">
        <title>Draft genome sequence of Agarivorans aestuarii strain ZMCS4, a CAZymes producing bacteria isolated from the marine brown algae Clodostephus spongiosus.</title>
        <authorList>
            <person name="Lorente B."/>
            <person name="Cabral C."/>
            <person name="Frias J."/>
            <person name="Faria J."/>
            <person name="Toubarro D."/>
        </authorList>
    </citation>
    <scope>NUCLEOTIDE SEQUENCE [LARGE SCALE GENOMIC DNA]</scope>
    <source>
        <strain evidence="2">ZMCS4</strain>
    </source>
</reference>
<dbReference type="RefSeq" id="WP_329776286.1">
    <property type="nucleotide sequence ID" value="NZ_JAYDYW010000012.1"/>
</dbReference>